<evidence type="ECO:0000259" key="2">
    <source>
        <dbReference type="Pfam" id="PF04536"/>
    </source>
</evidence>
<dbReference type="RefSeq" id="WP_207992372.1">
    <property type="nucleotide sequence ID" value="NZ_JAGBKM010000033.1"/>
</dbReference>
<evidence type="ECO:0000313" key="4">
    <source>
        <dbReference type="Proteomes" id="UP000664554"/>
    </source>
</evidence>
<dbReference type="PANTHER" id="PTHR30373">
    <property type="entry name" value="UPF0603 PROTEIN YGCG"/>
    <property type="match status" value="1"/>
</dbReference>
<gene>
    <name evidence="3" type="ORF">J3492_12480</name>
</gene>
<feature type="domain" description="TPM" evidence="2">
    <location>
        <begin position="82"/>
        <end position="203"/>
    </location>
</feature>
<name>A0ABS3NRH3_9GAMM</name>
<reference evidence="3 4" key="1">
    <citation type="submission" date="2021-03" db="EMBL/GenBank/DDBJ databases">
        <authorList>
            <person name="Shang D.-D."/>
            <person name="Du Z.-J."/>
            <person name="Chen G.-J."/>
        </authorList>
    </citation>
    <scope>NUCLEOTIDE SEQUENCE [LARGE SCALE GENOMIC DNA]</scope>
    <source>
        <strain evidence="3 4">F1192</strain>
    </source>
</reference>
<dbReference type="Gene3D" id="3.10.310.50">
    <property type="match status" value="1"/>
</dbReference>
<dbReference type="PROSITE" id="PS51257">
    <property type="entry name" value="PROKAR_LIPOPROTEIN"/>
    <property type="match status" value="1"/>
</dbReference>
<dbReference type="Proteomes" id="UP000664554">
    <property type="component" value="Unassembled WGS sequence"/>
</dbReference>
<accession>A0ABS3NRH3</accession>
<keyword evidence="4" id="KW-1185">Reference proteome</keyword>
<feature type="signal peptide" evidence="1">
    <location>
        <begin position="1"/>
        <end position="32"/>
    </location>
</feature>
<keyword evidence="1" id="KW-0732">Signal</keyword>
<comment type="caution">
    <text evidence="3">The sequence shown here is derived from an EMBL/GenBank/DDBJ whole genome shotgun (WGS) entry which is preliminary data.</text>
</comment>
<dbReference type="InterPro" id="IPR007621">
    <property type="entry name" value="TPM_dom"/>
</dbReference>
<evidence type="ECO:0000256" key="1">
    <source>
        <dbReference type="SAM" id="SignalP"/>
    </source>
</evidence>
<evidence type="ECO:0000313" key="3">
    <source>
        <dbReference type="EMBL" id="MBO1532015.1"/>
    </source>
</evidence>
<organism evidence="3 4">
    <name type="scientific">Psychrobacter coccoides</name>
    <dbReference type="NCBI Taxonomy" id="2818440"/>
    <lineage>
        <taxon>Bacteria</taxon>
        <taxon>Pseudomonadati</taxon>
        <taxon>Pseudomonadota</taxon>
        <taxon>Gammaproteobacteria</taxon>
        <taxon>Moraxellales</taxon>
        <taxon>Moraxellaceae</taxon>
        <taxon>Psychrobacter</taxon>
    </lineage>
</organism>
<dbReference type="EMBL" id="JAGBKM010000033">
    <property type="protein sequence ID" value="MBO1532015.1"/>
    <property type="molecule type" value="Genomic_DNA"/>
</dbReference>
<protein>
    <submittedName>
        <fullName evidence="3">TPM domain-containing protein</fullName>
    </submittedName>
</protein>
<sequence>MKLFSRYVSFKKGVALTTFLIAHLALSGCNSAADSIQNTENKTSKAQALTAEPYTPVSLIDEQSKSRYIAPETLGEQLKSPVNDFTSTLSHAEIEFLNEKLKEVYKEGLLQMGVVLVATTEDMPIFDYAMTVAKSWALGSPDNNNGLLIFLALDDKQMYILTGLDIEETLTDETVAQIIDKDITPHFRKANYVTGLSAGIDALVWKMRQHQ</sequence>
<proteinExistence type="predicted"/>
<feature type="chain" id="PRO_5047329773" evidence="1">
    <location>
        <begin position="33"/>
        <end position="211"/>
    </location>
</feature>
<dbReference type="PANTHER" id="PTHR30373:SF2">
    <property type="entry name" value="UPF0603 PROTEIN YGCG"/>
    <property type="match status" value="1"/>
</dbReference>
<dbReference type="Pfam" id="PF04536">
    <property type="entry name" value="TPM_phosphatase"/>
    <property type="match status" value="1"/>
</dbReference>